<name>A0A366IHD8_9FIRM</name>
<dbReference type="Pfam" id="PF05979">
    <property type="entry name" value="DUF896"/>
    <property type="match status" value="1"/>
</dbReference>
<evidence type="ECO:0000313" key="3">
    <source>
        <dbReference type="EMBL" id="RBP70079.1"/>
    </source>
</evidence>
<comment type="caution">
    <text evidence="3">The sequence shown here is derived from an EMBL/GenBank/DDBJ whole genome shotgun (WGS) entry which is preliminary data.</text>
</comment>
<dbReference type="PANTHER" id="PTHR37300:SF1">
    <property type="entry name" value="UPF0291 PROTEIN YNZC"/>
    <property type="match status" value="1"/>
</dbReference>
<evidence type="ECO:0000313" key="4">
    <source>
        <dbReference type="Proteomes" id="UP000253490"/>
    </source>
</evidence>
<dbReference type="OrthoDB" id="390105at2"/>
<organism evidence="3 4">
    <name type="scientific">Alkalibaculum bacchi</name>
    <dbReference type="NCBI Taxonomy" id="645887"/>
    <lineage>
        <taxon>Bacteria</taxon>
        <taxon>Bacillati</taxon>
        <taxon>Bacillota</taxon>
        <taxon>Clostridia</taxon>
        <taxon>Eubacteriales</taxon>
        <taxon>Eubacteriaceae</taxon>
        <taxon>Alkalibaculum</taxon>
    </lineage>
</organism>
<dbReference type="InterPro" id="IPR009242">
    <property type="entry name" value="DUF896"/>
</dbReference>
<dbReference type="HAMAP" id="MF_01103">
    <property type="entry name" value="UPF0291"/>
    <property type="match status" value="1"/>
</dbReference>
<dbReference type="SUPFAM" id="SSF158221">
    <property type="entry name" value="YnzC-like"/>
    <property type="match status" value="1"/>
</dbReference>
<dbReference type="GO" id="GO:0005737">
    <property type="term" value="C:cytoplasm"/>
    <property type="evidence" value="ECO:0007669"/>
    <property type="project" value="UniProtKB-SubCell"/>
</dbReference>
<reference evidence="3 4" key="1">
    <citation type="submission" date="2018-06" db="EMBL/GenBank/DDBJ databases">
        <title>Genomic Encyclopedia of Type Strains, Phase IV (KMG-IV): sequencing the most valuable type-strain genomes for metagenomic binning, comparative biology and taxonomic classification.</title>
        <authorList>
            <person name="Goeker M."/>
        </authorList>
    </citation>
    <scope>NUCLEOTIDE SEQUENCE [LARGE SCALE GENOMIC DNA]</scope>
    <source>
        <strain evidence="3 4">DSM 22112</strain>
    </source>
</reference>
<dbReference type="PANTHER" id="PTHR37300">
    <property type="entry name" value="UPF0291 PROTEIN CBO2609/CLC_2481"/>
    <property type="match status" value="1"/>
</dbReference>
<dbReference type="EMBL" id="QNRX01000001">
    <property type="protein sequence ID" value="RBP70079.1"/>
    <property type="molecule type" value="Genomic_DNA"/>
</dbReference>
<dbReference type="RefSeq" id="WP_113919290.1">
    <property type="nucleotide sequence ID" value="NZ_QNRX01000001.1"/>
</dbReference>
<dbReference type="Proteomes" id="UP000253490">
    <property type="component" value="Unassembled WGS sequence"/>
</dbReference>
<evidence type="ECO:0000256" key="2">
    <source>
        <dbReference type="HAMAP-Rule" id="MF_01103"/>
    </source>
</evidence>
<dbReference type="Gene3D" id="1.10.287.540">
    <property type="entry name" value="Helix hairpin bin"/>
    <property type="match status" value="1"/>
</dbReference>
<accession>A0A366IHD8</accession>
<evidence type="ECO:0000256" key="1">
    <source>
        <dbReference type="ARBA" id="ARBA00022490"/>
    </source>
</evidence>
<proteinExistence type="inferred from homology"/>
<comment type="subcellular location">
    <subcellularLocation>
        <location evidence="2">Cytoplasm</location>
    </subcellularLocation>
</comment>
<dbReference type="AlphaFoldDB" id="A0A366IHD8"/>
<comment type="similarity">
    <text evidence="2">Belongs to the UPF0291 family.</text>
</comment>
<gene>
    <name evidence="3" type="ORF">DES36_101133</name>
</gene>
<protein>
    <recommendedName>
        <fullName evidence="2">UPF0291 protein DES36_101133</fullName>
    </recommendedName>
</protein>
<keyword evidence="4" id="KW-1185">Reference proteome</keyword>
<keyword evidence="1 2" id="KW-0963">Cytoplasm</keyword>
<sequence>MISEEKLDRINYLAKKKKETGLNLEEQKEQDALRKEYLENFRKSFRKQLDNIEFVD</sequence>